<accession>A0A829HEX8</accession>
<dbReference type="AlphaFoldDB" id="A0A829HEX8"/>
<evidence type="ECO:0008006" key="3">
    <source>
        <dbReference type="Google" id="ProtNLM"/>
    </source>
</evidence>
<name>A0A829HEX8_9GAMM</name>
<proteinExistence type="predicted"/>
<dbReference type="Pfam" id="PF10800">
    <property type="entry name" value="DUF2528"/>
    <property type="match status" value="1"/>
</dbReference>
<keyword evidence="2" id="KW-1185">Reference proteome</keyword>
<reference evidence="1 2" key="1">
    <citation type="submission" date="2013-06" db="EMBL/GenBank/DDBJ databases">
        <title>The Genome Sequence of Acinetobacter gyllenbergii CIP 110306.</title>
        <authorList>
            <consortium name="The Broad Institute Genome Sequencing Platform"/>
            <consortium name="The Broad Institute Genome Sequencing Center for Infectious Disease"/>
            <person name="Cerqueira G."/>
            <person name="Feldgarden M."/>
            <person name="Courvalin P."/>
            <person name="Perichon B."/>
            <person name="Grillot-Courvalin C."/>
            <person name="Clermont D."/>
            <person name="Rocha E."/>
            <person name="Yoon E.-J."/>
            <person name="Nemec A."/>
            <person name="Young S.K."/>
            <person name="Zeng Q."/>
            <person name="Gargeya S."/>
            <person name="Fitzgerald M."/>
            <person name="Abouelleil A."/>
            <person name="Alvarado L."/>
            <person name="Berlin A.M."/>
            <person name="Chapman S.B."/>
            <person name="Dewar J."/>
            <person name="Goldberg J."/>
            <person name="Griggs A."/>
            <person name="Gujja S."/>
            <person name="Hansen M."/>
            <person name="Howarth C."/>
            <person name="Imamovic A."/>
            <person name="Larimer J."/>
            <person name="McCowan C."/>
            <person name="Murphy C."/>
            <person name="Pearson M."/>
            <person name="Priest M."/>
            <person name="Roberts A."/>
            <person name="Saif S."/>
            <person name="Shea T."/>
            <person name="Sykes S."/>
            <person name="Wortman J."/>
            <person name="Nusbaum C."/>
            <person name="Birren B."/>
        </authorList>
    </citation>
    <scope>NUCLEOTIDE SEQUENCE [LARGE SCALE GENOMIC DNA]</scope>
    <source>
        <strain evidence="1 2">CIP 110306</strain>
    </source>
</reference>
<organism evidence="1 2">
    <name type="scientific">Acinetobacter gyllenbergii CIP 110306 = MTCC 11365</name>
    <dbReference type="NCBI Taxonomy" id="1217657"/>
    <lineage>
        <taxon>Bacteria</taxon>
        <taxon>Pseudomonadati</taxon>
        <taxon>Pseudomonadota</taxon>
        <taxon>Gammaproteobacteria</taxon>
        <taxon>Moraxellales</taxon>
        <taxon>Moraxellaceae</taxon>
        <taxon>Acinetobacter</taxon>
    </lineage>
</organism>
<comment type="caution">
    <text evidence="1">The sequence shown here is derived from an EMBL/GenBank/DDBJ whole genome shotgun (WGS) entry which is preliminary data.</text>
</comment>
<dbReference type="EMBL" id="ATGG01000021">
    <property type="protein sequence ID" value="EPF77264.1"/>
    <property type="molecule type" value="Genomic_DNA"/>
</dbReference>
<gene>
    <name evidence="1" type="ORF">F957_02742</name>
</gene>
<sequence length="146" mass="16799">MQNDSTVQTDQAEIPTHLQCEPRTYKVSYDKWSDVCDLEFTVVIKCNDEMLHEHNNFWSGHKDRLKENNGDIVAVILKMIGKSVFFACFEGKESVGIPPYKWGVNTIFQEEGWYSDCFEIIKIHFESYVSGEDFEFSPVLPEGASS</sequence>
<evidence type="ECO:0000313" key="1">
    <source>
        <dbReference type="EMBL" id="EPF77264.1"/>
    </source>
</evidence>
<dbReference type="Proteomes" id="UP000014523">
    <property type="component" value="Unassembled WGS sequence"/>
</dbReference>
<protein>
    <recommendedName>
        <fullName evidence="3">DUF2528 family protein</fullName>
    </recommendedName>
</protein>
<evidence type="ECO:0000313" key="2">
    <source>
        <dbReference type="Proteomes" id="UP000014523"/>
    </source>
</evidence>
<dbReference type="InterPro" id="IPR024252">
    <property type="entry name" value="DUF2528"/>
</dbReference>
<dbReference type="RefSeq" id="WP_016660455.1">
    <property type="nucleotide sequence ID" value="NZ_ASQH01000011.1"/>
</dbReference>